<dbReference type="InterPro" id="IPR045312">
    <property type="entry name" value="PCBER-like"/>
</dbReference>
<dbReference type="GO" id="GO:0010283">
    <property type="term" value="F:pinoresinol reductase activity"/>
    <property type="evidence" value="ECO:0007669"/>
    <property type="project" value="UniProtKB-ARBA"/>
</dbReference>
<evidence type="ECO:0000259" key="4">
    <source>
        <dbReference type="Pfam" id="PF05368"/>
    </source>
</evidence>
<keyword evidence="2" id="KW-0521">NADP</keyword>
<dbReference type="SUPFAM" id="SSF51735">
    <property type="entry name" value="NAD(P)-binding Rossmann-fold domains"/>
    <property type="match status" value="1"/>
</dbReference>
<evidence type="ECO:0000256" key="1">
    <source>
        <dbReference type="ARBA" id="ARBA00005725"/>
    </source>
</evidence>
<dbReference type="GO" id="GO:0009807">
    <property type="term" value="P:lignan biosynthetic process"/>
    <property type="evidence" value="ECO:0007669"/>
    <property type="project" value="UniProtKB-ARBA"/>
</dbReference>
<feature type="domain" description="NmrA-like" evidence="4">
    <location>
        <begin position="7"/>
        <end position="311"/>
    </location>
</feature>
<dbReference type="InterPro" id="IPR008030">
    <property type="entry name" value="NmrA-like"/>
</dbReference>
<name>A0A0D6QYB6_ARACU</name>
<dbReference type="Gene3D" id="3.90.25.10">
    <property type="entry name" value="UDP-galactose 4-epimerase, domain 1"/>
    <property type="match status" value="1"/>
</dbReference>
<evidence type="ECO:0000313" key="5">
    <source>
        <dbReference type="EMBL" id="JAG94695.1"/>
    </source>
</evidence>
<dbReference type="InterPro" id="IPR050608">
    <property type="entry name" value="NmrA-type/Isoflavone_red_sf"/>
</dbReference>
<dbReference type="AlphaFoldDB" id="A0A0D6QYB6"/>
<dbReference type="EMBL" id="GCKF01042712">
    <property type="protein sequence ID" value="JAG94695.1"/>
    <property type="molecule type" value="Transcribed_RNA"/>
</dbReference>
<comment type="similarity">
    <text evidence="1">Belongs to the NmrA-type oxidoreductase family. Isoflavone reductase subfamily.</text>
</comment>
<dbReference type="PANTHER" id="PTHR43349:SF4">
    <property type="entry name" value="PINORESINOL REDUCTASE 1-RELATED"/>
    <property type="match status" value="1"/>
</dbReference>
<sequence>MGTPNPSRILIVGGTGYLGKNMVKASLAQGHPTYVLVRPDFAANIHKAQLLISFKQDGAQLVLGSFDDHESMVNAVKQVDVVISAMAEHQLLQQLKLVKAIKAAGNIKRFLPSEYGMDAGRMGHAMEPANVIFQHKMAVRRATEEAGIPFTYISANCFAGYFLAGLAQYNQFVPPLDKAVIYGQGNHKVIWVNEEDIGTYAVKTVDDPRTKNKIVYIRPPLNILSLREVVEIWEKLCGKVLVKPTVSEEQWLAKMHEDNQSMSFETKVAMAIFYHIFYKGELTNFDIDGITQLEATELYPEVDYTSVERYLTRFV</sequence>
<proteinExistence type="inferred from homology"/>
<dbReference type="CDD" id="cd05259">
    <property type="entry name" value="PCBER_SDR_a"/>
    <property type="match status" value="1"/>
</dbReference>
<dbReference type="Gene3D" id="3.40.50.720">
    <property type="entry name" value="NAD(P)-binding Rossmann-like Domain"/>
    <property type="match status" value="1"/>
</dbReference>
<dbReference type="PANTHER" id="PTHR43349">
    <property type="entry name" value="PINORESINOL REDUCTASE-RELATED"/>
    <property type="match status" value="1"/>
</dbReference>
<evidence type="ECO:0000256" key="3">
    <source>
        <dbReference type="ARBA" id="ARBA00023002"/>
    </source>
</evidence>
<evidence type="ECO:0000256" key="2">
    <source>
        <dbReference type="ARBA" id="ARBA00022857"/>
    </source>
</evidence>
<organism evidence="5">
    <name type="scientific">Araucaria cunninghamii</name>
    <name type="common">Hoop pine</name>
    <name type="synonym">Moreton Bay pine</name>
    <dbReference type="NCBI Taxonomy" id="56994"/>
    <lineage>
        <taxon>Eukaryota</taxon>
        <taxon>Viridiplantae</taxon>
        <taxon>Streptophyta</taxon>
        <taxon>Embryophyta</taxon>
        <taxon>Tracheophyta</taxon>
        <taxon>Spermatophyta</taxon>
        <taxon>Pinopsida</taxon>
        <taxon>Pinidae</taxon>
        <taxon>Conifers II</taxon>
        <taxon>Araucariales</taxon>
        <taxon>Araucariaceae</taxon>
        <taxon>Araucaria</taxon>
    </lineage>
</organism>
<keyword evidence="3" id="KW-0560">Oxidoreductase</keyword>
<protein>
    <recommendedName>
        <fullName evidence="4">NmrA-like domain-containing protein</fullName>
    </recommendedName>
</protein>
<dbReference type="InterPro" id="IPR036291">
    <property type="entry name" value="NAD(P)-bd_dom_sf"/>
</dbReference>
<dbReference type="Pfam" id="PF05368">
    <property type="entry name" value="NmrA"/>
    <property type="match status" value="1"/>
</dbReference>
<accession>A0A0D6QYB6</accession>
<reference evidence="5" key="1">
    <citation type="submission" date="2015-03" db="EMBL/GenBank/DDBJ databases">
        <title>A transcriptome of Araucaria cunninghamii, an australian fine timber species.</title>
        <authorList>
            <person name="Jing Yi C.J.Y."/>
            <person name="Yin San L.Y.S."/>
            <person name="Abdul Karim S.S."/>
            <person name="Wan Azmi N.N."/>
            <person name="Hercus R.R."/>
            <person name="Croft L.L."/>
        </authorList>
    </citation>
    <scope>NUCLEOTIDE SEQUENCE</scope>
    <source>
        <strain evidence="5">MI0301</strain>
        <tissue evidence="5">Leaf</tissue>
    </source>
</reference>